<dbReference type="OrthoDB" id="5124569at2"/>
<proteinExistence type="predicted"/>
<sequence length="189" mass="19492">MTERRRLTRSLTLTGLARQSRGARTGVLAAVSIAGATLALAGCTAPDDGIVLEGADGEKYVVPEDAERPEYNTREDCIADVTEQIRKLEEQGESIVDDPEDLCESTEGYHGAYGHAWVGPLIFAAGRWNSPLVAGWSPVANGGFAAPGSRIQSDVVSPAPSGAKTGDRAPLAGGFGSTGKSGFGESTGG</sequence>
<evidence type="ECO:0000313" key="3">
    <source>
        <dbReference type="Proteomes" id="UP000244893"/>
    </source>
</evidence>
<keyword evidence="3" id="KW-1185">Reference proteome</keyword>
<dbReference type="EMBL" id="QEOP01000001">
    <property type="protein sequence ID" value="PVZ95417.1"/>
    <property type="molecule type" value="Genomic_DNA"/>
</dbReference>
<evidence type="ECO:0000313" key="2">
    <source>
        <dbReference type="EMBL" id="PVZ95417.1"/>
    </source>
</evidence>
<reference evidence="2 3" key="1">
    <citation type="submission" date="2018-05" db="EMBL/GenBank/DDBJ databases">
        <title>Amnibacterium sp. M8JJ-5, whole genome shotgun sequence.</title>
        <authorList>
            <person name="Tuo L."/>
        </authorList>
    </citation>
    <scope>NUCLEOTIDE SEQUENCE [LARGE SCALE GENOMIC DNA]</scope>
    <source>
        <strain evidence="2 3">M8JJ-5</strain>
    </source>
</reference>
<dbReference type="AlphaFoldDB" id="A0A2V1HXM7"/>
<feature type="region of interest" description="Disordered" evidence="1">
    <location>
        <begin position="155"/>
        <end position="189"/>
    </location>
</feature>
<comment type="caution">
    <text evidence="2">The sequence shown here is derived from an EMBL/GenBank/DDBJ whole genome shotgun (WGS) entry which is preliminary data.</text>
</comment>
<evidence type="ECO:0000256" key="1">
    <source>
        <dbReference type="SAM" id="MobiDB-lite"/>
    </source>
</evidence>
<dbReference type="Proteomes" id="UP000244893">
    <property type="component" value="Unassembled WGS sequence"/>
</dbReference>
<gene>
    <name evidence="2" type="ORF">DDQ50_02575</name>
</gene>
<protein>
    <submittedName>
        <fullName evidence="2">Uncharacterized protein</fullName>
    </submittedName>
</protein>
<organism evidence="2 3">
    <name type="scientific">Amnibacterium flavum</name>
    <dbReference type="NCBI Taxonomy" id="2173173"/>
    <lineage>
        <taxon>Bacteria</taxon>
        <taxon>Bacillati</taxon>
        <taxon>Actinomycetota</taxon>
        <taxon>Actinomycetes</taxon>
        <taxon>Micrococcales</taxon>
        <taxon>Microbacteriaceae</taxon>
        <taxon>Amnibacterium</taxon>
    </lineage>
</organism>
<accession>A0A2V1HXM7</accession>
<feature type="compositionally biased region" description="Gly residues" evidence="1">
    <location>
        <begin position="173"/>
        <end position="189"/>
    </location>
</feature>
<dbReference type="RefSeq" id="WP_116755153.1">
    <property type="nucleotide sequence ID" value="NZ_JBHUEX010000001.1"/>
</dbReference>
<name>A0A2V1HXM7_9MICO</name>